<dbReference type="InterPro" id="IPR024706">
    <property type="entry name" value="Peroxiredoxin_AhpC-typ"/>
</dbReference>
<comment type="catalytic activity">
    <reaction evidence="12">
        <text>a hydroperoxide + [thioredoxin]-dithiol = an alcohol + [thioredoxin]-disulfide + H2O</text>
        <dbReference type="Rhea" id="RHEA:62620"/>
        <dbReference type="Rhea" id="RHEA-COMP:10698"/>
        <dbReference type="Rhea" id="RHEA-COMP:10700"/>
        <dbReference type="ChEBI" id="CHEBI:15377"/>
        <dbReference type="ChEBI" id="CHEBI:29950"/>
        <dbReference type="ChEBI" id="CHEBI:30879"/>
        <dbReference type="ChEBI" id="CHEBI:35924"/>
        <dbReference type="ChEBI" id="CHEBI:50058"/>
        <dbReference type="EC" id="1.11.1.24"/>
    </reaction>
</comment>
<feature type="domain" description="Thioredoxin" evidence="14">
    <location>
        <begin position="2"/>
        <end position="144"/>
    </location>
</feature>
<evidence type="ECO:0000256" key="2">
    <source>
        <dbReference type="ARBA" id="ARBA00011245"/>
    </source>
</evidence>
<evidence type="ECO:0000256" key="10">
    <source>
        <dbReference type="ARBA" id="ARBA00038489"/>
    </source>
</evidence>
<keyword evidence="7" id="KW-1015">Disulfide bond</keyword>
<dbReference type="PIRSF" id="PIRSF000239">
    <property type="entry name" value="AHPC"/>
    <property type="match status" value="1"/>
</dbReference>
<dbReference type="GO" id="GO:0045454">
    <property type="term" value="P:cell redox homeostasis"/>
    <property type="evidence" value="ECO:0007669"/>
    <property type="project" value="TreeGrafter"/>
</dbReference>
<dbReference type="GO" id="GO:0005737">
    <property type="term" value="C:cytoplasm"/>
    <property type="evidence" value="ECO:0007669"/>
    <property type="project" value="TreeGrafter"/>
</dbReference>
<evidence type="ECO:0000256" key="1">
    <source>
        <dbReference type="ARBA" id="ARBA00003330"/>
    </source>
</evidence>
<keyword evidence="4" id="KW-0575">Peroxidase</keyword>
<accession>A0A2W4TH36</accession>
<evidence type="ECO:0000256" key="4">
    <source>
        <dbReference type="ARBA" id="ARBA00022559"/>
    </source>
</evidence>
<comment type="subunit">
    <text evidence="2">Monomer.</text>
</comment>
<evidence type="ECO:0000256" key="8">
    <source>
        <dbReference type="ARBA" id="ARBA00023284"/>
    </source>
</evidence>
<reference evidence="15 16" key="1">
    <citation type="journal article" date="2018" name="Aquat. Microb. Ecol.">
        <title>Gammaproteobacterial methanotrophs dominate.</title>
        <authorList>
            <person name="Rissanen A.J."/>
            <person name="Saarenheimo J."/>
            <person name="Tiirola M."/>
            <person name="Peura S."/>
            <person name="Aalto S.L."/>
            <person name="Karvinen A."/>
            <person name="Nykanen H."/>
        </authorList>
    </citation>
    <scope>NUCLEOTIDE SEQUENCE [LARGE SCALE GENOMIC DNA]</scope>
    <source>
        <strain evidence="15">AMbin10</strain>
    </source>
</reference>
<dbReference type="AlphaFoldDB" id="A0A2W4TH36"/>
<evidence type="ECO:0000256" key="6">
    <source>
        <dbReference type="ARBA" id="ARBA00023002"/>
    </source>
</evidence>
<dbReference type="EC" id="1.11.1.24" evidence="3"/>
<comment type="similarity">
    <text evidence="10">Belongs to the peroxiredoxin family. BCP/PrxQ subfamily.</text>
</comment>
<keyword evidence="6" id="KW-0560">Oxidoreductase</keyword>
<dbReference type="PANTHER" id="PTHR42801">
    <property type="entry name" value="THIOREDOXIN-DEPENDENT PEROXIDE REDUCTASE"/>
    <property type="match status" value="1"/>
</dbReference>
<gene>
    <name evidence="15" type="ORF">DM484_03770</name>
</gene>
<dbReference type="Gene3D" id="3.40.30.10">
    <property type="entry name" value="Glutaredoxin"/>
    <property type="match status" value="1"/>
</dbReference>
<dbReference type="PROSITE" id="PS51352">
    <property type="entry name" value="THIOREDOXIN_2"/>
    <property type="match status" value="1"/>
</dbReference>
<evidence type="ECO:0000313" key="16">
    <source>
        <dbReference type="Proteomes" id="UP000249396"/>
    </source>
</evidence>
<feature type="active site" description="Cysteine sulfenic acid (-SOH) intermediate; for peroxidase activity" evidence="13">
    <location>
        <position position="41"/>
    </location>
</feature>
<dbReference type="SUPFAM" id="SSF52833">
    <property type="entry name" value="Thioredoxin-like"/>
    <property type="match status" value="1"/>
</dbReference>
<evidence type="ECO:0000256" key="9">
    <source>
        <dbReference type="ARBA" id="ARBA00032824"/>
    </source>
</evidence>
<proteinExistence type="inferred from homology"/>
<dbReference type="InterPro" id="IPR000866">
    <property type="entry name" value="AhpC/TSA"/>
</dbReference>
<dbReference type="InterPro" id="IPR013766">
    <property type="entry name" value="Thioredoxin_domain"/>
</dbReference>
<organism evidence="15 16">
    <name type="scientific">Candidatus Methylumidiphilus alinenensis</name>
    <dbReference type="NCBI Taxonomy" id="2202197"/>
    <lineage>
        <taxon>Bacteria</taxon>
        <taxon>Pseudomonadati</taxon>
        <taxon>Pseudomonadota</taxon>
        <taxon>Gammaproteobacteria</taxon>
        <taxon>Methylococcales</taxon>
        <taxon>Candidatus Methylumidiphilus</taxon>
    </lineage>
</organism>
<keyword evidence="5" id="KW-0049">Antioxidant</keyword>
<evidence type="ECO:0000313" key="15">
    <source>
        <dbReference type="EMBL" id="PZN83794.1"/>
    </source>
</evidence>
<name>A0A2W4TH36_9GAMM</name>
<evidence type="ECO:0000256" key="12">
    <source>
        <dbReference type="ARBA" id="ARBA00049091"/>
    </source>
</evidence>
<dbReference type="PANTHER" id="PTHR42801:SF4">
    <property type="entry name" value="AHPC_TSA FAMILY PROTEIN"/>
    <property type="match status" value="1"/>
</dbReference>
<dbReference type="EMBL" id="QJPH01000176">
    <property type="protein sequence ID" value="PZN83794.1"/>
    <property type="molecule type" value="Genomic_DNA"/>
</dbReference>
<dbReference type="GO" id="GO:0034599">
    <property type="term" value="P:cellular response to oxidative stress"/>
    <property type="evidence" value="ECO:0007669"/>
    <property type="project" value="TreeGrafter"/>
</dbReference>
<evidence type="ECO:0000259" key="14">
    <source>
        <dbReference type="PROSITE" id="PS51352"/>
    </source>
</evidence>
<evidence type="ECO:0000256" key="3">
    <source>
        <dbReference type="ARBA" id="ARBA00013017"/>
    </source>
</evidence>
<sequence>MTQIGDIFPIEKLTTPKGSVSLDASAYTVLYFYPKDDTPGCTIEANQFQKLKPTYDKQNIRILGVSVDDADSHADFCEKFSLAFELVTDKDAALGTELGILRPSGPRHLRVTWVLDSAGKVVLYYPEVVPENHAQQILDDIAAL</sequence>
<protein>
    <recommendedName>
        <fullName evidence="3">thioredoxin-dependent peroxiredoxin</fullName>
        <ecNumber evidence="3">1.11.1.24</ecNumber>
    </recommendedName>
    <alternativeName>
        <fullName evidence="9">Thioredoxin peroxidase</fullName>
    </alternativeName>
    <alternativeName>
        <fullName evidence="11">Thioredoxin-dependent peroxiredoxin Bcp</fullName>
    </alternativeName>
</protein>
<dbReference type="CDD" id="cd03017">
    <property type="entry name" value="PRX_BCP"/>
    <property type="match status" value="1"/>
</dbReference>
<dbReference type="Proteomes" id="UP000249396">
    <property type="component" value="Unassembled WGS sequence"/>
</dbReference>
<dbReference type="Pfam" id="PF00578">
    <property type="entry name" value="AhpC-TSA"/>
    <property type="match status" value="1"/>
</dbReference>
<evidence type="ECO:0000256" key="5">
    <source>
        <dbReference type="ARBA" id="ARBA00022862"/>
    </source>
</evidence>
<dbReference type="InterPro" id="IPR036249">
    <property type="entry name" value="Thioredoxin-like_sf"/>
</dbReference>
<evidence type="ECO:0000256" key="11">
    <source>
        <dbReference type="ARBA" id="ARBA00042639"/>
    </source>
</evidence>
<evidence type="ECO:0000256" key="7">
    <source>
        <dbReference type="ARBA" id="ARBA00023157"/>
    </source>
</evidence>
<comment type="caution">
    <text evidence="15">The sequence shown here is derived from an EMBL/GenBank/DDBJ whole genome shotgun (WGS) entry which is preliminary data.</text>
</comment>
<comment type="function">
    <text evidence="1">Thiol-specific peroxidase that catalyzes the reduction of hydrogen peroxide and organic hydroperoxides to water and alcohols, respectively. Plays a role in cell protection against oxidative stress by detoxifying peroxides and as sensor of hydrogen peroxide-mediated signaling events.</text>
</comment>
<keyword evidence="8" id="KW-0676">Redox-active center</keyword>
<evidence type="ECO:0000256" key="13">
    <source>
        <dbReference type="PIRSR" id="PIRSR000239-1"/>
    </source>
</evidence>
<dbReference type="GO" id="GO:0008379">
    <property type="term" value="F:thioredoxin peroxidase activity"/>
    <property type="evidence" value="ECO:0007669"/>
    <property type="project" value="TreeGrafter"/>
</dbReference>
<dbReference type="InterPro" id="IPR050924">
    <property type="entry name" value="Peroxiredoxin_BCP/PrxQ"/>
</dbReference>